<dbReference type="EMBL" id="FWFU01000001">
    <property type="protein sequence ID" value="SLN25334.1"/>
    <property type="molecule type" value="Genomic_DNA"/>
</dbReference>
<dbReference type="Proteomes" id="UP000193207">
    <property type="component" value="Unassembled WGS sequence"/>
</dbReference>
<dbReference type="RefSeq" id="WP_139837386.1">
    <property type="nucleotide sequence ID" value="NZ_FWFU01000001.1"/>
</dbReference>
<evidence type="ECO:0000313" key="1">
    <source>
        <dbReference type="EMBL" id="SLN25334.1"/>
    </source>
</evidence>
<proteinExistence type="predicted"/>
<dbReference type="OrthoDB" id="8138512at2"/>
<keyword evidence="2" id="KW-1185">Reference proteome</keyword>
<evidence type="ECO:0008006" key="3">
    <source>
        <dbReference type="Google" id="ProtNLM"/>
    </source>
</evidence>
<organism evidence="1 2">
    <name type="scientific">Roseovarius halotolerans</name>
    <dbReference type="NCBI Taxonomy" id="505353"/>
    <lineage>
        <taxon>Bacteria</taxon>
        <taxon>Pseudomonadati</taxon>
        <taxon>Pseudomonadota</taxon>
        <taxon>Alphaproteobacteria</taxon>
        <taxon>Rhodobacterales</taxon>
        <taxon>Roseobacteraceae</taxon>
        <taxon>Roseovarius</taxon>
    </lineage>
</organism>
<sequence>MPDTTPNTALTRHALRQTRASVALASLAMPRVDELRAAQERIMDEAEGFTKAWFTRRRIAARTGADALQQMGAAALSNPGTSVKILNVWQAGSMGRIAQDVGEWTGLCTTCFVGTLTAEAEAGRALISDCTNAAAPAIETLSDHAIPV</sequence>
<evidence type="ECO:0000313" key="2">
    <source>
        <dbReference type="Proteomes" id="UP000193207"/>
    </source>
</evidence>
<protein>
    <recommendedName>
        <fullName evidence="3">Phasin protein</fullName>
    </recommendedName>
</protein>
<accession>A0A1X6YPB1</accession>
<dbReference type="AlphaFoldDB" id="A0A1X6YPB1"/>
<name>A0A1X6YPB1_9RHOB</name>
<reference evidence="1 2" key="1">
    <citation type="submission" date="2017-03" db="EMBL/GenBank/DDBJ databases">
        <authorList>
            <person name="Afonso C.L."/>
            <person name="Miller P.J."/>
            <person name="Scott M.A."/>
            <person name="Spackman E."/>
            <person name="Goraichik I."/>
            <person name="Dimitrov K.M."/>
            <person name="Suarez D.L."/>
            <person name="Swayne D.E."/>
        </authorList>
    </citation>
    <scope>NUCLEOTIDE SEQUENCE [LARGE SCALE GENOMIC DNA]</scope>
    <source>
        <strain evidence="1 2">CECT 8110</strain>
    </source>
</reference>
<gene>
    <name evidence="1" type="ORF">ROH8110_01121</name>
</gene>